<evidence type="ECO:0000313" key="8">
    <source>
        <dbReference type="Proteomes" id="UP000031623"/>
    </source>
</evidence>
<dbReference type="HOGENOM" id="CLU_1128638_0_0_6"/>
<evidence type="ECO:0000259" key="6">
    <source>
        <dbReference type="Pfam" id="PF22544"/>
    </source>
</evidence>
<evidence type="ECO:0000256" key="3">
    <source>
        <dbReference type="ARBA" id="ARBA00022490"/>
    </source>
</evidence>
<protein>
    <submittedName>
        <fullName evidence="7">Receptor protein kinase-like protein</fullName>
    </submittedName>
</protein>
<keyword evidence="4" id="KW-0969">Cilium</keyword>
<name>A0A090AP03_9GAMM</name>
<keyword evidence="8" id="KW-1185">Reference proteome</keyword>
<proteinExistence type="predicted"/>
<dbReference type="KEGG" id="tig:THII_3645"/>
<dbReference type="Pfam" id="PF22544">
    <property type="entry name" value="HYDIN_VesB_CFA65-like_Ig"/>
    <property type="match status" value="1"/>
</dbReference>
<evidence type="ECO:0000313" key="7">
    <source>
        <dbReference type="EMBL" id="BAP57942.1"/>
    </source>
</evidence>
<dbReference type="NCBIfam" id="NF012200">
    <property type="entry name" value="choice_anch_D"/>
    <property type="match status" value="1"/>
</dbReference>
<keyword evidence="3" id="KW-0963">Cytoplasm</keyword>
<dbReference type="STRING" id="40754.THII_3645"/>
<dbReference type="Gene3D" id="2.60.40.10">
    <property type="entry name" value="Immunoglobulins"/>
    <property type="match status" value="1"/>
</dbReference>
<keyword evidence="7" id="KW-0418">Kinase</keyword>
<dbReference type="Proteomes" id="UP000031623">
    <property type="component" value="Chromosome"/>
</dbReference>
<keyword evidence="7" id="KW-0808">Transferase</keyword>
<gene>
    <name evidence="7" type="ORF">THII_3645</name>
</gene>
<reference evidence="7 8" key="1">
    <citation type="journal article" date="2014" name="ISME J.">
        <title>Ecophysiology of Thioploca ingrica as revealed by the complete genome sequence supplemented with proteomic evidence.</title>
        <authorList>
            <person name="Kojima H."/>
            <person name="Ogura Y."/>
            <person name="Yamamoto N."/>
            <person name="Togashi T."/>
            <person name="Mori H."/>
            <person name="Watanabe T."/>
            <person name="Nemoto F."/>
            <person name="Kurokawa K."/>
            <person name="Hayashi T."/>
            <person name="Fukui M."/>
        </authorList>
    </citation>
    <scope>NUCLEOTIDE SEQUENCE [LARGE SCALE GENOMIC DNA]</scope>
</reference>
<dbReference type="EMBL" id="AP014633">
    <property type="protein sequence ID" value="BAP57942.1"/>
    <property type="molecule type" value="Genomic_DNA"/>
</dbReference>
<evidence type="ECO:0000256" key="4">
    <source>
        <dbReference type="ARBA" id="ARBA00023069"/>
    </source>
</evidence>
<comment type="subcellular location">
    <subcellularLocation>
        <location evidence="1">Cell projection</location>
        <location evidence="1">Cilium</location>
    </subcellularLocation>
    <subcellularLocation>
        <location evidence="2">Cytoplasm</location>
    </subcellularLocation>
</comment>
<keyword evidence="7" id="KW-0675">Receptor</keyword>
<dbReference type="InterPro" id="IPR013783">
    <property type="entry name" value="Ig-like_fold"/>
</dbReference>
<evidence type="ECO:0000256" key="2">
    <source>
        <dbReference type="ARBA" id="ARBA00004496"/>
    </source>
</evidence>
<feature type="domain" description="HYDIN/VesB/CFA65-like Ig-like" evidence="6">
    <location>
        <begin position="43"/>
        <end position="134"/>
    </location>
</feature>
<keyword evidence="5" id="KW-0966">Cell projection</keyword>
<organism evidence="7 8">
    <name type="scientific">Thioploca ingrica</name>
    <dbReference type="NCBI Taxonomy" id="40754"/>
    <lineage>
        <taxon>Bacteria</taxon>
        <taxon>Pseudomonadati</taxon>
        <taxon>Pseudomonadota</taxon>
        <taxon>Gammaproteobacteria</taxon>
        <taxon>Thiotrichales</taxon>
        <taxon>Thiotrichaceae</taxon>
        <taxon>Thioploca</taxon>
    </lineage>
</organism>
<evidence type="ECO:0000256" key="1">
    <source>
        <dbReference type="ARBA" id="ARBA00004138"/>
    </source>
</evidence>
<accession>A0A090AP03</accession>
<dbReference type="AlphaFoldDB" id="A0A090AP03"/>
<dbReference type="GO" id="GO:0005737">
    <property type="term" value="C:cytoplasm"/>
    <property type="evidence" value="ECO:0007669"/>
    <property type="project" value="UniProtKB-SubCell"/>
</dbReference>
<dbReference type="GO" id="GO:0016301">
    <property type="term" value="F:kinase activity"/>
    <property type="evidence" value="ECO:0007669"/>
    <property type="project" value="UniProtKB-KW"/>
</dbReference>
<dbReference type="InterPro" id="IPR053879">
    <property type="entry name" value="HYDIN_VesB_CFA65-like_Ig"/>
</dbReference>
<sequence>MTAAFNPTSAGIKEVQPVITYTDPTLQTSPYRWNAQAVSEGAAQLKLSETQHDFGTLTLGHELPPPWLLTLTNTGNVNLEFDRIDITSDFKRYDYGCSILPPQQSCRLTTSFIPTTPGEKAGQLTLIYENTTTTIPLSANVTGPADCSPDQVTIETTGNAALWNKAATWHRLNLGAEQPTASDVVRINPGHVVIGSPLIQVKALCIETGAVLVSQDDQGTALSIQATDYFQNLGHVFGLPGQKQHE</sequence>
<evidence type="ECO:0000256" key="5">
    <source>
        <dbReference type="ARBA" id="ARBA00023273"/>
    </source>
</evidence>